<evidence type="ECO:0000313" key="2">
    <source>
        <dbReference type="EMBL" id="CEM43014.1"/>
    </source>
</evidence>
<organism evidence="2">
    <name type="scientific">Chromera velia CCMP2878</name>
    <dbReference type="NCBI Taxonomy" id="1169474"/>
    <lineage>
        <taxon>Eukaryota</taxon>
        <taxon>Sar</taxon>
        <taxon>Alveolata</taxon>
        <taxon>Colpodellida</taxon>
        <taxon>Chromeraceae</taxon>
        <taxon>Chromera</taxon>
    </lineage>
</organism>
<accession>A0A0G4HG09</accession>
<dbReference type="AlphaFoldDB" id="A0A0G4HG09"/>
<protein>
    <submittedName>
        <fullName evidence="2">Uncharacterized protein</fullName>
    </submittedName>
</protein>
<reference evidence="2" key="1">
    <citation type="submission" date="2014-11" db="EMBL/GenBank/DDBJ databases">
        <authorList>
            <person name="Otto D Thomas"/>
            <person name="Naeem Raeece"/>
        </authorList>
    </citation>
    <scope>NUCLEOTIDE SEQUENCE</scope>
</reference>
<feature type="region of interest" description="Disordered" evidence="1">
    <location>
        <begin position="151"/>
        <end position="188"/>
    </location>
</feature>
<feature type="region of interest" description="Disordered" evidence="1">
    <location>
        <begin position="1"/>
        <end position="22"/>
    </location>
</feature>
<sequence>MPDLEGAPPLVTKDPDQPDRSGTLTCGPRFQFLPVNTDSPKCCKASSPAWNVTANAPSEEFRKMPMFLGPDSLRMETQEKYCEAACAATRECLGYSFSFHAGECVLCTSIPGGAPVAGEVCVSAYKVNLDTQAPCEAEECFIETDHPVADASVRSPGGQQCAEPSEDNPDSRPEFMLPEGGETDPVQSGEFEGSRFLDLCVLEMIHKMMHNEKWQYKCAGVELTRSPDGLLPMVKCIFADRWTTPDGYIDGTEATSANKILKPMCPISMDDGNPSATDKSMPGKTFCRDRTTVPMEMPIEPETQTLGEAQSVTALVAEGTPTQRIFIPFDCGNVFPKGSSVPSVGAGGGMHPPSCNPGDLDDNGYLKEKCCSSPLYLTQDVLTWFEQNKEYVLFFL</sequence>
<dbReference type="EMBL" id="CDMZ01002588">
    <property type="protein sequence ID" value="CEM43014.1"/>
    <property type="molecule type" value="Genomic_DNA"/>
</dbReference>
<evidence type="ECO:0000256" key="1">
    <source>
        <dbReference type="SAM" id="MobiDB-lite"/>
    </source>
</evidence>
<gene>
    <name evidence="2" type="ORF">Cvel_6719</name>
</gene>
<dbReference type="VEuPathDB" id="CryptoDB:Cvel_6719"/>
<name>A0A0G4HG09_9ALVE</name>
<proteinExistence type="predicted"/>